<dbReference type="PROSITE" id="PS52015">
    <property type="entry name" value="TONB_CTD"/>
    <property type="match status" value="1"/>
</dbReference>
<keyword evidence="4" id="KW-1003">Cell membrane</keyword>
<evidence type="ECO:0000256" key="7">
    <source>
        <dbReference type="ARBA" id="ARBA00022927"/>
    </source>
</evidence>
<proteinExistence type="inferred from homology"/>
<dbReference type="GO" id="GO:0015891">
    <property type="term" value="P:siderophore transport"/>
    <property type="evidence" value="ECO:0007669"/>
    <property type="project" value="InterPro"/>
</dbReference>
<keyword evidence="14" id="KW-1185">Reference proteome</keyword>
<reference evidence="13 14" key="1">
    <citation type="submission" date="2019-03" db="EMBL/GenBank/DDBJ databases">
        <title>Genomic Encyclopedia of Type Strains, Phase III (KMG-III): the genomes of soil and plant-associated and newly described type strains.</title>
        <authorList>
            <person name="Whitman W."/>
        </authorList>
    </citation>
    <scope>NUCLEOTIDE SEQUENCE [LARGE SCALE GENOMIC DNA]</scope>
    <source>
        <strain evidence="13 14">CECT 8446</strain>
    </source>
</reference>
<keyword evidence="6 11" id="KW-0812">Transmembrane</keyword>
<comment type="similarity">
    <text evidence="2">Belongs to the TonB family.</text>
</comment>
<dbReference type="InterPro" id="IPR006260">
    <property type="entry name" value="TonB/TolA_C"/>
</dbReference>
<gene>
    <name evidence="13" type="ORF">DFQ04_1079</name>
</gene>
<evidence type="ECO:0000256" key="10">
    <source>
        <dbReference type="SAM" id="MobiDB-lite"/>
    </source>
</evidence>
<keyword evidence="7" id="KW-0653">Protein transport</keyword>
<dbReference type="GO" id="GO:0098797">
    <property type="term" value="C:plasma membrane protein complex"/>
    <property type="evidence" value="ECO:0007669"/>
    <property type="project" value="TreeGrafter"/>
</dbReference>
<dbReference type="Pfam" id="PF05569">
    <property type="entry name" value="Peptidase_M56"/>
    <property type="match status" value="1"/>
</dbReference>
<dbReference type="PANTHER" id="PTHR33446:SF2">
    <property type="entry name" value="PROTEIN TONB"/>
    <property type="match status" value="1"/>
</dbReference>
<evidence type="ECO:0000256" key="11">
    <source>
        <dbReference type="SAM" id="Phobius"/>
    </source>
</evidence>
<dbReference type="AlphaFoldDB" id="A0A4R6T7T2"/>
<evidence type="ECO:0000256" key="2">
    <source>
        <dbReference type="ARBA" id="ARBA00006555"/>
    </source>
</evidence>
<evidence type="ECO:0000256" key="4">
    <source>
        <dbReference type="ARBA" id="ARBA00022475"/>
    </source>
</evidence>
<keyword evidence="9 11" id="KW-0472">Membrane</keyword>
<accession>A0A4R6T7T2</accession>
<feature type="transmembrane region" description="Helical" evidence="11">
    <location>
        <begin position="38"/>
        <end position="59"/>
    </location>
</feature>
<dbReference type="Gene3D" id="3.30.1150.10">
    <property type="match status" value="1"/>
</dbReference>
<sequence length="457" mass="51098">MNAIFTYLLEASICLAISLGLYRVLFSGLTFFSWNRTVLLVILGLSFCIPLLSFEGFVIQSTAVREFTLPTFQVGEGVSAESSTWTWTQVLFGIYLLGATFVAARLIFGFMISQRLIGKAKLTRFETHWVAVHPEFIPASFFDYILMPEFDPQDPKQKQILAHESVHVRLKHSWDLLLVNFAKVVFWFNPLVYLFEKCLREVHEYQADQGVTSQVSPKEYATLLLQLISAKPGWQFMNNFNQFQTKKRILMLTKTNSRPQQKARFLALIPAIALLVFVFSCEITPEQEIEGPTQEAKGPSLGPSDLSARISAEADEVFDITEVMPEPPGGMSGWNNYLAKNLNYPKQARELGIEGTVIVVFVINQDGSIRDAEILRGIGGGADEEAMRVVMESPKWTPAFQRGRAVASRMRLPVSFKLAGSENTASVPELSSNEKAIPETNGPTVVAHGYPLKTKTN</sequence>
<dbReference type="PANTHER" id="PTHR33446">
    <property type="entry name" value="PROTEIN TONB-RELATED"/>
    <property type="match status" value="1"/>
</dbReference>
<evidence type="ECO:0000256" key="9">
    <source>
        <dbReference type="ARBA" id="ARBA00023136"/>
    </source>
</evidence>
<keyword evidence="8 11" id="KW-1133">Transmembrane helix</keyword>
<evidence type="ECO:0000256" key="1">
    <source>
        <dbReference type="ARBA" id="ARBA00004383"/>
    </source>
</evidence>
<dbReference type="Pfam" id="PF03544">
    <property type="entry name" value="TonB_C"/>
    <property type="match status" value="1"/>
</dbReference>
<dbReference type="CDD" id="cd07341">
    <property type="entry name" value="M56_BlaR1_MecR1_like"/>
    <property type="match status" value="1"/>
</dbReference>
<evidence type="ECO:0000256" key="8">
    <source>
        <dbReference type="ARBA" id="ARBA00022989"/>
    </source>
</evidence>
<feature type="region of interest" description="Disordered" evidence="10">
    <location>
        <begin position="425"/>
        <end position="457"/>
    </location>
</feature>
<comment type="caution">
    <text evidence="13">The sequence shown here is derived from an EMBL/GenBank/DDBJ whole genome shotgun (WGS) entry which is preliminary data.</text>
</comment>
<dbReference type="GO" id="GO:0030288">
    <property type="term" value="C:outer membrane-bounded periplasmic space"/>
    <property type="evidence" value="ECO:0007669"/>
    <property type="project" value="InterPro"/>
</dbReference>
<evidence type="ECO:0000313" key="14">
    <source>
        <dbReference type="Proteomes" id="UP000294535"/>
    </source>
</evidence>
<dbReference type="InterPro" id="IPR037682">
    <property type="entry name" value="TonB_C"/>
</dbReference>
<organism evidence="13 14">
    <name type="scientific">Algoriphagus boseongensis</name>
    <dbReference type="NCBI Taxonomy" id="1442587"/>
    <lineage>
        <taxon>Bacteria</taxon>
        <taxon>Pseudomonadati</taxon>
        <taxon>Bacteroidota</taxon>
        <taxon>Cytophagia</taxon>
        <taxon>Cytophagales</taxon>
        <taxon>Cyclobacteriaceae</taxon>
        <taxon>Algoriphagus</taxon>
    </lineage>
</organism>
<comment type="subcellular location">
    <subcellularLocation>
        <location evidence="1">Cell inner membrane</location>
        <topology evidence="1">Single-pass membrane protein</topology>
        <orientation evidence="1">Periplasmic side</orientation>
    </subcellularLocation>
</comment>
<dbReference type="Proteomes" id="UP000294535">
    <property type="component" value="Unassembled WGS sequence"/>
</dbReference>
<evidence type="ECO:0000313" key="13">
    <source>
        <dbReference type="EMBL" id="TDQ19258.1"/>
    </source>
</evidence>
<feature type="transmembrane region" description="Helical" evidence="11">
    <location>
        <begin position="6"/>
        <end position="26"/>
    </location>
</feature>
<dbReference type="InterPro" id="IPR051045">
    <property type="entry name" value="TonB-dependent_transducer"/>
</dbReference>
<feature type="compositionally biased region" description="Polar residues" evidence="10">
    <location>
        <begin position="425"/>
        <end position="434"/>
    </location>
</feature>
<evidence type="ECO:0000256" key="5">
    <source>
        <dbReference type="ARBA" id="ARBA00022519"/>
    </source>
</evidence>
<evidence type="ECO:0000256" key="3">
    <source>
        <dbReference type="ARBA" id="ARBA00022448"/>
    </source>
</evidence>
<evidence type="ECO:0000259" key="12">
    <source>
        <dbReference type="PROSITE" id="PS52015"/>
    </source>
</evidence>
<name>A0A4R6T7T2_9BACT</name>
<dbReference type="GO" id="GO:0015031">
    <property type="term" value="P:protein transport"/>
    <property type="evidence" value="ECO:0007669"/>
    <property type="project" value="UniProtKB-KW"/>
</dbReference>
<dbReference type="InterPro" id="IPR003538">
    <property type="entry name" value="TonB"/>
</dbReference>
<dbReference type="GO" id="GO:0031992">
    <property type="term" value="F:energy transducer activity"/>
    <property type="evidence" value="ECO:0007669"/>
    <property type="project" value="InterPro"/>
</dbReference>
<dbReference type="PRINTS" id="PR01374">
    <property type="entry name" value="TONBPROTEIN"/>
</dbReference>
<dbReference type="EMBL" id="SNYF01000005">
    <property type="protein sequence ID" value="TDQ19258.1"/>
    <property type="molecule type" value="Genomic_DNA"/>
</dbReference>
<feature type="domain" description="TonB C-terminal" evidence="12">
    <location>
        <begin position="329"/>
        <end position="425"/>
    </location>
</feature>
<dbReference type="GO" id="GO:0055085">
    <property type="term" value="P:transmembrane transport"/>
    <property type="evidence" value="ECO:0007669"/>
    <property type="project" value="InterPro"/>
</dbReference>
<feature type="transmembrane region" description="Helical" evidence="11">
    <location>
        <begin position="92"/>
        <end position="112"/>
    </location>
</feature>
<dbReference type="NCBIfam" id="TIGR01352">
    <property type="entry name" value="tonB_Cterm"/>
    <property type="match status" value="1"/>
</dbReference>
<dbReference type="InterPro" id="IPR008756">
    <property type="entry name" value="Peptidase_M56"/>
</dbReference>
<keyword evidence="5" id="KW-0997">Cell inner membrane</keyword>
<dbReference type="SUPFAM" id="SSF74653">
    <property type="entry name" value="TolA/TonB C-terminal domain"/>
    <property type="match status" value="1"/>
</dbReference>
<protein>
    <submittedName>
        <fullName evidence="13">Outer membrane transport energization protein TonB</fullName>
    </submittedName>
</protein>
<keyword evidence="3" id="KW-0813">Transport</keyword>
<evidence type="ECO:0000256" key="6">
    <source>
        <dbReference type="ARBA" id="ARBA00022692"/>
    </source>
</evidence>